<evidence type="ECO:0000313" key="2">
    <source>
        <dbReference type="Proteomes" id="UP001554567"/>
    </source>
</evidence>
<evidence type="ECO:0000313" key="1">
    <source>
        <dbReference type="EMBL" id="MEW5291678.1"/>
    </source>
</evidence>
<gene>
    <name evidence="1" type="ORF">ABW286_21325</name>
</gene>
<keyword evidence="2" id="KW-1185">Reference proteome</keyword>
<sequence length="42" mass="4546">MLAVFHLKKARAKTRISASIARQNGNAGVISDANIKLKKVPE</sequence>
<reference evidence="1 2" key="1">
    <citation type="submission" date="2024-07" db="EMBL/GenBank/DDBJ databases">
        <authorList>
            <person name="Dulla G.F.J."/>
            <person name="Delorm J.G."/>
        </authorList>
    </citation>
    <scope>NUCLEOTIDE SEQUENCE [LARGE SCALE GENOMIC DNA]</scope>
    <source>
        <strain evidence="1 2">JGD 233</strain>
    </source>
</reference>
<accession>A0ABV3N7E0</accession>
<proteinExistence type="predicted"/>
<comment type="caution">
    <text evidence="1">The sequence shown here is derived from an EMBL/GenBank/DDBJ whole genome shotgun (WGS) entry which is preliminary data.</text>
</comment>
<name>A0ABV3N7E0_9GAMM</name>
<dbReference type="Proteomes" id="UP001554567">
    <property type="component" value="Unassembled WGS sequence"/>
</dbReference>
<dbReference type="EMBL" id="JBFKZN010000015">
    <property type="protein sequence ID" value="MEW5291678.1"/>
    <property type="molecule type" value="Genomic_DNA"/>
</dbReference>
<dbReference type="RefSeq" id="WP_367168640.1">
    <property type="nucleotide sequence ID" value="NZ_JBFKZN010000015.1"/>
</dbReference>
<organism evidence="1 2">
    <name type="scientific">Erwinia papayae</name>
    <dbReference type="NCBI Taxonomy" id="206499"/>
    <lineage>
        <taxon>Bacteria</taxon>
        <taxon>Pseudomonadati</taxon>
        <taxon>Pseudomonadota</taxon>
        <taxon>Gammaproteobacteria</taxon>
        <taxon>Enterobacterales</taxon>
        <taxon>Erwiniaceae</taxon>
        <taxon>Erwinia</taxon>
    </lineage>
</organism>
<protein>
    <submittedName>
        <fullName evidence="1">Uncharacterized protein</fullName>
    </submittedName>
</protein>